<comment type="caution">
    <text evidence="2">The sequence shown here is derived from an EMBL/GenBank/DDBJ whole genome shotgun (WGS) entry which is preliminary data.</text>
</comment>
<accession>A0ABP0B6R1</accession>
<organism evidence="2 3">
    <name type="scientific">Sporothrix curviconia</name>
    <dbReference type="NCBI Taxonomy" id="1260050"/>
    <lineage>
        <taxon>Eukaryota</taxon>
        <taxon>Fungi</taxon>
        <taxon>Dikarya</taxon>
        <taxon>Ascomycota</taxon>
        <taxon>Pezizomycotina</taxon>
        <taxon>Sordariomycetes</taxon>
        <taxon>Sordariomycetidae</taxon>
        <taxon>Ophiostomatales</taxon>
        <taxon>Ophiostomataceae</taxon>
        <taxon>Sporothrix</taxon>
    </lineage>
</organism>
<evidence type="ECO:0000313" key="2">
    <source>
        <dbReference type="EMBL" id="CAK7214985.1"/>
    </source>
</evidence>
<evidence type="ECO:0000256" key="1">
    <source>
        <dbReference type="SAM" id="SignalP"/>
    </source>
</evidence>
<feature type="chain" id="PRO_5047239192" description="Cyanovirin-N domain-containing protein" evidence="1">
    <location>
        <begin position="20"/>
        <end position="140"/>
    </location>
</feature>
<gene>
    <name evidence="2" type="ORF">SCUCBS95973_002322</name>
</gene>
<dbReference type="SUPFAM" id="SSF51322">
    <property type="entry name" value="Cyanovirin-N"/>
    <property type="match status" value="1"/>
</dbReference>
<reference evidence="2 3" key="1">
    <citation type="submission" date="2024-01" db="EMBL/GenBank/DDBJ databases">
        <authorList>
            <person name="Allen C."/>
            <person name="Tagirdzhanova G."/>
        </authorList>
    </citation>
    <scope>NUCLEOTIDE SEQUENCE [LARGE SCALE GENOMIC DNA]</scope>
</reference>
<proteinExistence type="predicted"/>
<dbReference type="InterPro" id="IPR036673">
    <property type="entry name" value="Cyanovirin-N_sf"/>
</dbReference>
<keyword evidence="3" id="KW-1185">Reference proteome</keyword>
<keyword evidence="1" id="KW-0732">Signal</keyword>
<sequence>MPSLSTTLGLVAMASGALAVDTTFHPNCPEACLGDSNGNLLITKCQVSFYVNDQSYVWTQLDLNTILGYQNNKIVYQQNGNYSIGDNGCVNCMLVDRTMYCDCPGGPANLNLHDFIDYAGMMCYGNGNNPICGTQTETQC</sequence>
<name>A0ABP0B6R1_9PEZI</name>
<evidence type="ECO:0008006" key="4">
    <source>
        <dbReference type="Google" id="ProtNLM"/>
    </source>
</evidence>
<feature type="signal peptide" evidence="1">
    <location>
        <begin position="1"/>
        <end position="19"/>
    </location>
</feature>
<protein>
    <recommendedName>
        <fullName evidence="4">Cyanovirin-N domain-containing protein</fullName>
    </recommendedName>
</protein>
<evidence type="ECO:0000313" key="3">
    <source>
        <dbReference type="Proteomes" id="UP001642405"/>
    </source>
</evidence>
<dbReference type="EMBL" id="CAWUHB010000009">
    <property type="protein sequence ID" value="CAK7214985.1"/>
    <property type="molecule type" value="Genomic_DNA"/>
</dbReference>
<dbReference type="Proteomes" id="UP001642405">
    <property type="component" value="Unassembled WGS sequence"/>
</dbReference>
<dbReference type="Gene3D" id="2.30.60.10">
    <property type="entry name" value="Cyanovirin-N"/>
    <property type="match status" value="1"/>
</dbReference>